<name>A0A225WEX9_9STRA</name>
<dbReference type="Proteomes" id="UP000198211">
    <property type="component" value="Unassembled WGS sequence"/>
</dbReference>
<keyword evidence="3" id="KW-1185">Reference proteome</keyword>
<comment type="caution">
    <text evidence="2">The sequence shown here is derived from an EMBL/GenBank/DDBJ whole genome shotgun (WGS) entry which is preliminary data.</text>
</comment>
<sequence length="78" mass="8773">MEALRLKGVLNVLKELPIGQHVISTRWVYDLKVDEMGIARLVTRGFRQIAGIDFDDTFSPVARFSSFRLLLALAVQLG</sequence>
<dbReference type="AlphaFoldDB" id="A0A225WEX9"/>
<organism evidence="2 3">
    <name type="scientific">Phytophthora megakarya</name>
    <dbReference type="NCBI Taxonomy" id="4795"/>
    <lineage>
        <taxon>Eukaryota</taxon>
        <taxon>Sar</taxon>
        <taxon>Stramenopiles</taxon>
        <taxon>Oomycota</taxon>
        <taxon>Peronosporomycetes</taxon>
        <taxon>Peronosporales</taxon>
        <taxon>Peronosporaceae</taxon>
        <taxon>Phytophthora</taxon>
    </lineage>
</organism>
<dbReference type="Pfam" id="PF07727">
    <property type="entry name" value="RVT_2"/>
    <property type="match status" value="1"/>
</dbReference>
<dbReference type="STRING" id="4795.A0A225WEX9"/>
<evidence type="ECO:0000313" key="3">
    <source>
        <dbReference type="Proteomes" id="UP000198211"/>
    </source>
</evidence>
<dbReference type="EMBL" id="NBNE01000961">
    <property type="protein sequence ID" value="OWZ16281.1"/>
    <property type="molecule type" value="Genomic_DNA"/>
</dbReference>
<evidence type="ECO:0000259" key="1">
    <source>
        <dbReference type="Pfam" id="PF07727"/>
    </source>
</evidence>
<evidence type="ECO:0000313" key="2">
    <source>
        <dbReference type="EMBL" id="OWZ16281.1"/>
    </source>
</evidence>
<accession>A0A225WEX9</accession>
<dbReference type="OrthoDB" id="95475at2759"/>
<proteinExistence type="predicted"/>
<protein>
    <submittedName>
        <fullName evidence="2">Retrotransposon protein, Ty1-Copia subclass</fullName>
    </submittedName>
</protein>
<dbReference type="InterPro" id="IPR013103">
    <property type="entry name" value="RVT_2"/>
</dbReference>
<gene>
    <name evidence="2" type="ORF">PHMEG_0009945</name>
</gene>
<reference evidence="3" key="1">
    <citation type="submission" date="2017-03" db="EMBL/GenBank/DDBJ databases">
        <title>Phytopthora megakarya and P. palmivora, two closely related causual agents of cacao black pod achieved similar genome size and gene model numbers by different mechanisms.</title>
        <authorList>
            <person name="Ali S."/>
            <person name="Shao J."/>
            <person name="Larry D.J."/>
            <person name="Kronmiller B."/>
            <person name="Shen D."/>
            <person name="Strem M.D."/>
            <person name="Melnick R.L."/>
            <person name="Guiltinan M.J."/>
            <person name="Tyler B.M."/>
            <person name="Meinhardt L.W."/>
            <person name="Bailey B.A."/>
        </authorList>
    </citation>
    <scope>NUCLEOTIDE SEQUENCE [LARGE SCALE GENOMIC DNA]</scope>
    <source>
        <strain evidence="3">zdho120</strain>
    </source>
</reference>
<feature type="domain" description="Reverse transcriptase Ty1/copia-type" evidence="1">
    <location>
        <begin position="14"/>
        <end position="76"/>
    </location>
</feature>